<feature type="region of interest" description="Disordered" evidence="6">
    <location>
        <begin position="484"/>
        <end position="536"/>
    </location>
</feature>
<accession>A0A3S2Q3I2</accession>
<feature type="compositionally biased region" description="Polar residues" evidence="6">
    <location>
        <begin position="634"/>
        <end position="657"/>
    </location>
</feature>
<feature type="compositionally biased region" description="Low complexity" evidence="6">
    <location>
        <begin position="526"/>
        <end position="536"/>
    </location>
</feature>
<dbReference type="AlphaFoldDB" id="A0A3S2Q3I2"/>
<dbReference type="PROSITE" id="PS51745">
    <property type="entry name" value="PB1"/>
    <property type="match status" value="1"/>
</dbReference>
<evidence type="ECO:0000259" key="7">
    <source>
        <dbReference type="PROSITE" id="PS51745"/>
    </source>
</evidence>
<dbReference type="OrthoDB" id="661148at2759"/>
<feature type="region of interest" description="Disordered" evidence="6">
    <location>
        <begin position="18"/>
        <end position="90"/>
    </location>
</feature>
<sequence length="1161" mass="128045">MSRRLKRFSVEEVLLQILGHDEEGTEIEPEIEEDVSELEDITDFEPDSEETDQSTDGEGEAPEEQAPEETFQSKSGHLLWSSSPQDRGGRARVENIIKMTPGPTRYAASCVDDIKSSFQLFLPESIEGIILEMTNLEGKRVFGDTWREIDLVDLQAYIGLLILAGVYRSNDEATKSLWDEESGRPIFRATMSLQQFHVISRIIRFDNRDTRSIRWRNDKLAAIRNIWDKWVERLPLMYNPGPEVTVDERLVTFRGRCSFKVYIPTTDFFISIRTICALAAFHQQVGPSSLKMQSSDTAELHVNLKVNFKGNYKNFLLTGPEARSWELMEAMVKRSFGLCNLQVTYFDEDNEEISINCQGEYEEALKCASRQGNRLLMNVCETRGHSTRVLASKTSGAEPKRGFRPPQHFPTLAQVVSRKVQAAVPEQSMVIMKEVKGTKEENPPAWFTSYMEKFKDQVVREAVEKICREFSGQCCIHKPLGGGGGGGGGGTAVGEGGRERGGRGETLRGPETHTVPEVSSFTLPGASASSTPPCSSCRGQTSGGGFQCSVCTSCTLCEPCSFSHDPSHNLVRARTPLSIPERGSPAPDHSRFYRRGDRSFRKAEKQRLKAEKRLLKAEVKEIRKQLRMERRGIQWNSSQRDGSSSPVLLQPQATQHNSPERPKCPCPMVVPAMTAAFLDENLPDGTRLRPATKFIKYWKMRNTGTVSWSSDTKLKFMWGNLAVGSGDRWKEVPVPHLQPGQVGVISVALCAPAVEGSYTSHWRLAHAGEQFGPRVWCSIVVDPLAPAPMLADGLLISPCVTPQGRNPAVKEIKASGASVDQDLMSLDQEEFHIPSVDLLTAQDLLSFELLDINIVQELESVPNNTPVDVTPCMSPLLQDGHLLDKSSPSLDLIQEETECIGTITEAPGQPAPGAEVGGVPAQEESQENPSGIESVCETVNHSGTNERVSDHNLLRVAYQVTMKDASQDKKGKENKERTRSRSSSTSSEDYIIILPDCFDTTRPLGESMYSSAVSQTVDALLKSTSGAEILSLGSTTKERDLSRICKDGSSPPGRELSGAKVLKDMLCMSQILDEKPLTPEVMMQSRTAAAQSLQSSREADAEESSELSPTEDVNSPEQRKTDDAEAAGSTEENDPAKSRFPGLCVVKGALSLDKIPPPRTL</sequence>
<keyword evidence="9" id="KW-1185">Reference proteome</keyword>
<dbReference type="Gene3D" id="2.60.40.10">
    <property type="entry name" value="Immunoglobulins"/>
    <property type="match status" value="1"/>
</dbReference>
<dbReference type="InterPro" id="IPR013783">
    <property type="entry name" value="Ig-like_fold"/>
</dbReference>
<dbReference type="FunFam" id="2.60.40.10:FF:000199">
    <property type="entry name" value="next to BRCA1 gene 1 protein-like"/>
    <property type="match status" value="1"/>
</dbReference>
<dbReference type="PANTHER" id="PTHR20930">
    <property type="entry name" value="OVARIAN CARCINOMA ANTIGEN CA125-RELATED"/>
    <property type="match status" value="1"/>
</dbReference>
<keyword evidence="2" id="KW-0479">Metal-binding</keyword>
<dbReference type="CDD" id="cd14947">
    <property type="entry name" value="NBR1_like"/>
    <property type="match status" value="1"/>
</dbReference>
<dbReference type="InterPro" id="IPR032350">
    <property type="entry name" value="Nbr1_FW"/>
</dbReference>
<feature type="compositionally biased region" description="Basic and acidic residues" evidence="6">
    <location>
        <begin position="965"/>
        <end position="979"/>
    </location>
</feature>
<name>A0A3S2Q3I2_ORYJA</name>
<evidence type="ECO:0000256" key="4">
    <source>
        <dbReference type="ARBA" id="ARBA00022833"/>
    </source>
</evidence>
<dbReference type="Gene3D" id="3.10.20.90">
    <property type="entry name" value="Phosphatidylinositol 3-kinase Catalytic Subunit, Chain A, domain 1"/>
    <property type="match status" value="1"/>
</dbReference>
<evidence type="ECO:0000256" key="3">
    <source>
        <dbReference type="ARBA" id="ARBA00022771"/>
    </source>
</evidence>
<dbReference type="PANTHER" id="PTHR20930:SF5">
    <property type="entry name" value="NEXT TO BRCA1 GENE 1 PROTEIN ISOFORM X2"/>
    <property type="match status" value="1"/>
</dbReference>
<dbReference type="InterPro" id="IPR053793">
    <property type="entry name" value="PB1-like"/>
</dbReference>
<feature type="region of interest" description="Disordered" evidence="6">
    <location>
        <begin position="1038"/>
        <end position="1057"/>
    </location>
</feature>
<keyword evidence="5" id="KW-0968">Cytoplasmic vesicle</keyword>
<feature type="compositionally biased region" description="Basic and acidic residues" evidence="6">
    <location>
        <begin position="496"/>
        <end position="511"/>
    </location>
</feature>
<feature type="region of interest" description="Disordered" evidence="6">
    <location>
        <begin position="632"/>
        <end position="663"/>
    </location>
</feature>
<keyword evidence="3" id="KW-0863">Zinc-finger</keyword>
<dbReference type="GO" id="GO:0005776">
    <property type="term" value="C:autophagosome"/>
    <property type="evidence" value="ECO:0007669"/>
    <property type="project" value="UniProtKB-SubCell"/>
</dbReference>
<feature type="compositionally biased region" description="Gly residues" evidence="6">
    <location>
        <begin position="484"/>
        <end position="495"/>
    </location>
</feature>
<dbReference type="Proteomes" id="UP000283210">
    <property type="component" value="Chromosome 8"/>
</dbReference>
<evidence type="ECO:0000313" key="8">
    <source>
        <dbReference type="EMBL" id="RVE68953.1"/>
    </source>
</evidence>
<protein>
    <recommendedName>
        <fullName evidence="7">PB1 domain-containing protein</fullName>
    </recommendedName>
</protein>
<keyword evidence="4" id="KW-0862">Zinc</keyword>
<dbReference type="Pfam" id="PF16158">
    <property type="entry name" value="N_BRCA1_IG"/>
    <property type="match status" value="1"/>
</dbReference>
<dbReference type="SUPFAM" id="SSF57850">
    <property type="entry name" value="RING/U-box"/>
    <property type="match status" value="1"/>
</dbReference>
<dbReference type="EMBL" id="CM012444">
    <property type="protein sequence ID" value="RVE68953.1"/>
    <property type="molecule type" value="Genomic_DNA"/>
</dbReference>
<feature type="compositionally biased region" description="Polar residues" evidence="6">
    <location>
        <begin position="70"/>
        <end position="85"/>
    </location>
</feature>
<evidence type="ECO:0000256" key="6">
    <source>
        <dbReference type="SAM" id="MobiDB-lite"/>
    </source>
</evidence>
<dbReference type="GO" id="GO:0000407">
    <property type="term" value="C:phagophore assembly site"/>
    <property type="evidence" value="ECO:0007669"/>
    <property type="project" value="TreeGrafter"/>
</dbReference>
<dbReference type="GO" id="GO:0043130">
    <property type="term" value="F:ubiquitin binding"/>
    <property type="evidence" value="ECO:0007669"/>
    <property type="project" value="TreeGrafter"/>
</dbReference>
<dbReference type="Pfam" id="PF00564">
    <property type="entry name" value="PB1"/>
    <property type="match status" value="1"/>
</dbReference>
<reference evidence="8 9" key="2">
    <citation type="submission" date="2019-01" db="EMBL/GenBank/DDBJ databases">
        <title>A chromosome length genome reference of the Java medaka (oryzias javanicus).</title>
        <authorList>
            <person name="Herpin A."/>
            <person name="Takehana Y."/>
            <person name="Naruse K."/>
            <person name="Ansai S."/>
            <person name="Kawaguchi M."/>
        </authorList>
    </citation>
    <scope>NUCLEOTIDE SEQUENCE [LARGE SCALE GENOMIC DNA]</scope>
    <source>
        <strain evidence="8">RS831</strain>
        <tissue evidence="8">Whole body</tissue>
    </source>
</reference>
<feature type="compositionally biased region" description="Polar residues" evidence="6">
    <location>
        <begin position="1084"/>
        <end position="1094"/>
    </location>
</feature>
<dbReference type="InterPro" id="IPR000270">
    <property type="entry name" value="PB1_dom"/>
</dbReference>
<proteinExistence type="predicted"/>
<gene>
    <name evidence="8" type="ORF">OJAV_G00072860</name>
</gene>
<dbReference type="GO" id="GO:0008270">
    <property type="term" value="F:zinc ion binding"/>
    <property type="evidence" value="ECO:0007669"/>
    <property type="project" value="UniProtKB-KW"/>
</dbReference>
<feature type="domain" description="PB1" evidence="7">
    <location>
        <begin position="301"/>
        <end position="382"/>
    </location>
</feature>
<dbReference type="GO" id="GO:0031410">
    <property type="term" value="C:cytoplasmic vesicle"/>
    <property type="evidence" value="ECO:0007669"/>
    <property type="project" value="UniProtKB-KW"/>
</dbReference>
<feature type="region of interest" description="Disordered" evidence="6">
    <location>
        <begin position="908"/>
        <end position="931"/>
    </location>
</feature>
<feature type="compositionally biased region" description="Acidic residues" evidence="6">
    <location>
        <begin position="23"/>
        <end position="67"/>
    </location>
</feature>
<reference evidence="8 9" key="1">
    <citation type="submission" date="2018-11" db="EMBL/GenBank/DDBJ databases">
        <authorList>
            <person name="Lopez-Roques C."/>
            <person name="Donnadieu C."/>
            <person name="Bouchez O."/>
            <person name="Klopp C."/>
            <person name="Cabau C."/>
            <person name="Zahm M."/>
        </authorList>
    </citation>
    <scope>NUCLEOTIDE SEQUENCE [LARGE SCALE GENOMIC DNA]</scope>
    <source>
        <strain evidence="8">RS831</strain>
        <tissue evidence="8">Whole body</tissue>
    </source>
</reference>
<organism evidence="8 9">
    <name type="scientific">Oryzias javanicus</name>
    <name type="common">Javanese ricefish</name>
    <name type="synonym">Aplocheilus javanicus</name>
    <dbReference type="NCBI Taxonomy" id="123683"/>
    <lineage>
        <taxon>Eukaryota</taxon>
        <taxon>Metazoa</taxon>
        <taxon>Chordata</taxon>
        <taxon>Craniata</taxon>
        <taxon>Vertebrata</taxon>
        <taxon>Euteleostomi</taxon>
        <taxon>Actinopterygii</taxon>
        <taxon>Neopterygii</taxon>
        <taxon>Teleostei</taxon>
        <taxon>Neoteleostei</taxon>
        <taxon>Acanthomorphata</taxon>
        <taxon>Ovalentaria</taxon>
        <taxon>Atherinomorphae</taxon>
        <taxon>Beloniformes</taxon>
        <taxon>Adrianichthyidae</taxon>
        <taxon>Oryziinae</taxon>
        <taxon>Oryzias</taxon>
    </lineage>
</organism>
<dbReference type="FunFam" id="3.10.20.90:FF:000072">
    <property type="entry name" value="Next to BRCA1 gene 1 protein"/>
    <property type="match status" value="1"/>
</dbReference>
<feature type="region of interest" description="Disordered" evidence="6">
    <location>
        <begin position="1084"/>
        <end position="1142"/>
    </location>
</feature>
<evidence type="ECO:0000256" key="2">
    <source>
        <dbReference type="ARBA" id="ARBA00022723"/>
    </source>
</evidence>
<dbReference type="InterPro" id="IPR029526">
    <property type="entry name" value="PGBD"/>
</dbReference>
<evidence type="ECO:0000313" key="9">
    <source>
        <dbReference type="Proteomes" id="UP000283210"/>
    </source>
</evidence>
<dbReference type="SUPFAM" id="SSF54277">
    <property type="entry name" value="CAD &amp; PB1 domains"/>
    <property type="match status" value="1"/>
</dbReference>
<comment type="subcellular location">
    <subcellularLocation>
        <location evidence="1">Cytoplasmic vesicle</location>
        <location evidence="1">Autophagosome</location>
    </subcellularLocation>
</comment>
<dbReference type="GO" id="GO:0016236">
    <property type="term" value="P:macroautophagy"/>
    <property type="evidence" value="ECO:0007669"/>
    <property type="project" value="TreeGrafter"/>
</dbReference>
<feature type="region of interest" description="Disordered" evidence="6">
    <location>
        <begin position="961"/>
        <end position="987"/>
    </location>
</feature>
<evidence type="ECO:0000256" key="1">
    <source>
        <dbReference type="ARBA" id="ARBA00004419"/>
    </source>
</evidence>
<evidence type="ECO:0000256" key="5">
    <source>
        <dbReference type="ARBA" id="ARBA00023329"/>
    </source>
</evidence>
<dbReference type="Pfam" id="PF13843">
    <property type="entry name" value="DDE_Tnp_1_7"/>
    <property type="match status" value="1"/>
</dbReference>